<keyword evidence="4" id="KW-1133">Transmembrane helix</keyword>
<dbReference type="PANTHER" id="PTHR23150:SF19">
    <property type="entry name" value="FORMYLGLYCINE-GENERATING ENZYME"/>
    <property type="match status" value="1"/>
</dbReference>
<dbReference type="InterPro" id="IPR005532">
    <property type="entry name" value="SUMF_dom"/>
</dbReference>
<dbReference type="GO" id="GO:0030089">
    <property type="term" value="C:phycobilisome"/>
    <property type="evidence" value="ECO:0007669"/>
    <property type="project" value="UniProtKB-KW"/>
</dbReference>
<dbReference type="Pfam" id="PF22731">
    <property type="entry name" value="NCH4"/>
    <property type="match status" value="1"/>
</dbReference>
<keyword evidence="4" id="KW-0472">Membrane</keyword>
<evidence type="ECO:0000256" key="1">
    <source>
        <dbReference type="ARBA" id="ARBA00022549"/>
    </source>
</evidence>
<feature type="coiled-coil region" evidence="3">
    <location>
        <begin position="142"/>
        <end position="193"/>
    </location>
</feature>
<evidence type="ECO:0000256" key="2">
    <source>
        <dbReference type="ARBA" id="ARBA00022738"/>
    </source>
</evidence>
<reference evidence="7" key="1">
    <citation type="submission" date="2020-05" db="EMBL/GenBank/DDBJ databases">
        <authorList>
            <person name="Zhu T."/>
            <person name="Keshari N."/>
            <person name="Lu X."/>
        </authorList>
    </citation>
    <scope>NUCLEOTIDE SEQUENCE</scope>
    <source>
        <strain evidence="7">NK1-12</strain>
    </source>
</reference>
<keyword evidence="3" id="KW-0175">Coiled coil</keyword>
<evidence type="ECO:0000256" key="4">
    <source>
        <dbReference type="SAM" id="Phobius"/>
    </source>
</evidence>
<feature type="domain" description="NACHT C-terminal Helical" evidence="6">
    <location>
        <begin position="688"/>
        <end position="730"/>
    </location>
</feature>
<dbReference type="InterPro" id="IPR027417">
    <property type="entry name" value="P-loop_NTPase"/>
</dbReference>
<gene>
    <name evidence="7" type="ORF">HJG54_02840</name>
</gene>
<evidence type="ECO:0000313" key="7">
    <source>
        <dbReference type="EMBL" id="WNZ21908.1"/>
    </source>
</evidence>
<dbReference type="GO" id="GO:0120147">
    <property type="term" value="F:formylglycine-generating oxidase activity"/>
    <property type="evidence" value="ECO:0007669"/>
    <property type="project" value="TreeGrafter"/>
</dbReference>
<organism evidence="7">
    <name type="scientific">Leptolyngbya sp. NK1-12</name>
    <dbReference type="NCBI Taxonomy" id="2547451"/>
    <lineage>
        <taxon>Bacteria</taxon>
        <taxon>Bacillati</taxon>
        <taxon>Cyanobacteriota</taxon>
        <taxon>Cyanophyceae</taxon>
        <taxon>Leptolyngbyales</taxon>
        <taxon>Leptolyngbyaceae</taxon>
        <taxon>Leptolyngbya group</taxon>
        <taxon>Leptolyngbya</taxon>
    </lineage>
</organism>
<dbReference type="EMBL" id="CP053586">
    <property type="protein sequence ID" value="WNZ21908.1"/>
    <property type="molecule type" value="Genomic_DNA"/>
</dbReference>
<accession>A0AA96WB45</accession>
<dbReference type="SUPFAM" id="SSF56436">
    <property type="entry name" value="C-type lectin-like"/>
    <property type="match status" value="1"/>
</dbReference>
<dbReference type="Pfam" id="PF13646">
    <property type="entry name" value="HEAT_2"/>
    <property type="match status" value="1"/>
</dbReference>
<name>A0AA96WB45_9CYAN</name>
<evidence type="ECO:0000259" key="5">
    <source>
        <dbReference type="Pfam" id="PF03781"/>
    </source>
</evidence>
<dbReference type="InterPro" id="IPR011989">
    <property type="entry name" value="ARM-like"/>
</dbReference>
<evidence type="ECO:0000256" key="3">
    <source>
        <dbReference type="SAM" id="Coils"/>
    </source>
</evidence>
<proteinExistence type="predicted"/>
<keyword evidence="4" id="KW-0812">Transmembrane</keyword>
<dbReference type="RefSeq" id="WP_316433233.1">
    <property type="nucleotide sequence ID" value="NZ_CP053586.1"/>
</dbReference>
<keyword evidence="2" id="KW-0605">Phycobilisome</keyword>
<dbReference type="InterPro" id="IPR042095">
    <property type="entry name" value="SUMF_sf"/>
</dbReference>
<dbReference type="Pfam" id="PF03781">
    <property type="entry name" value="FGE-sulfatase"/>
    <property type="match status" value="1"/>
</dbReference>
<dbReference type="Gene3D" id="3.40.50.300">
    <property type="entry name" value="P-loop containing nucleotide triphosphate hydrolases"/>
    <property type="match status" value="1"/>
</dbReference>
<evidence type="ECO:0000259" key="6">
    <source>
        <dbReference type="Pfam" id="PF22731"/>
    </source>
</evidence>
<dbReference type="SUPFAM" id="SSF52540">
    <property type="entry name" value="P-loop containing nucleoside triphosphate hydrolases"/>
    <property type="match status" value="1"/>
</dbReference>
<feature type="domain" description="Sulfatase-modifying factor enzyme-like" evidence="5">
    <location>
        <begin position="905"/>
        <end position="1152"/>
    </location>
</feature>
<dbReference type="InterPro" id="IPR051043">
    <property type="entry name" value="Sulfatase_Mod_Factor_Kinase"/>
</dbReference>
<feature type="transmembrane region" description="Helical" evidence="4">
    <location>
        <begin position="204"/>
        <end position="228"/>
    </location>
</feature>
<sequence>MSQWVRRLLLTVTVLATIPLVLAPVNREPACDSNTLDQAVEQLADDQKRTDAQSRLEQCSAASAKSLAFALNADTAAMRVAAAKTLGQIGWEAKSAVPALVSVSQEDSDLQVRSEAVRALSAIGRDSQSYSDQLRGWQTGEISDLQVLQQQLNTVLAALEKDQRTWPTKAADLDALRRTRNVLQTQWQNLTDQPSYQVVSWVQAYPWIAAAGLLGLVLISSYGGIFLLRPIWLLKVGDELVKTIARIPAIGPWLSSLLQGLVPLKYHSRVLDAWVAQQRNTATANFTSPVNITVGDRAIHVPLPVKFNGNSETEFGPQTLRPCFQQSRLCLLITGEGGAGKTSLACQIARWGLEHKLAKHAILPILIEQELEPSDNLLEVVQGRLQALVAAAEPLDPPLIAALLRKRRILVIVDHLSEMTKPTQTKICPADREFPIHALIVTSRLLEPLGGAPKTVLEPMRVEGNRLSEFVNAYLTAKGKRHLFEDEDYFEICRRLSRMVGQRNITVLLAKLYVDQAIEQQQGAGGTLPDSVPELMLSYLNQLNRAIEPANQCDPLQVQQDAGVIAWQCLKQTYRPAAAKQADILAALAVQGSEADAENRLIYLETRLRLLQTLEPGNKLRIVLDPLAEYLAAHYLVDWFHSPSMQTAPDFLTEYFQELSESQSSWADPEAMWRQFFASIDQRLDQANETPETIQGFLLAVRDCCLAKPQETRIPAFVPEELARKAGLDPENLRLMQEKRRVRLLISELSDPELKYRLRAAEDLSQLGTSAKIAAANLIGMLENRNQILEARQAAAQALGKLGMGAENLLALLTDVDEELDMRRSAAEALGVMKAGTEQLLRLLEDGNQPLRLRQSAARGLSLIGAPSGAAVPMLIVTLQSDQAITQVKSIPVWKEWLSEELSLDLVQIPAGEFVMGSPPEEVGRDWYKNSYPELEGVDVEAQHRVAVSAFAMSQFPITQAQWRFVASLPRIKRDLDPDPAHFKGGQRPVEAVSWYDVIEFCARLSQHTDKTYRLPSEAEWEYACRAGTTQPFHFGEILSTDLANYDGTYSYGNGEPGVYRQQTTEVGSFGVVNGFGLADMHGTVWEWCLDHWHPSYQGAPTDGSAWVADGNDRYRVLRGGSWFLNPGYCRSAYRGQLTPGNLDILVGFRVVCVSPCTLQCQNR</sequence>
<keyword evidence="1" id="KW-0042">Antenna complex</keyword>
<protein>
    <submittedName>
        <fullName evidence="7">SUMF1/EgtB/PvdO family nonheme iron enzyme</fullName>
    </submittedName>
</protein>
<dbReference type="InterPro" id="IPR054589">
    <property type="entry name" value="NCH4"/>
</dbReference>
<dbReference type="SMART" id="SM00567">
    <property type="entry name" value="EZ_HEAT"/>
    <property type="match status" value="6"/>
</dbReference>
<dbReference type="SUPFAM" id="SSF48371">
    <property type="entry name" value="ARM repeat"/>
    <property type="match status" value="2"/>
</dbReference>
<dbReference type="AlphaFoldDB" id="A0AA96WB45"/>
<dbReference type="Gene3D" id="3.90.1580.10">
    <property type="entry name" value="paralog of FGE (formylglycine-generating enzyme)"/>
    <property type="match status" value="1"/>
</dbReference>
<dbReference type="Gene3D" id="1.25.10.10">
    <property type="entry name" value="Leucine-rich Repeat Variant"/>
    <property type="match status" value="2"/>
</dbReference>
<dbReference type="PANTHER" id="PTHR23150">
    <property type="entry name" value="SULFATASE MODIFYING FACTOR 1, 2"/>
    <property type="match status" value="1"/>
</dbReference>
<dbReference type="InterPro" id="IPR016024">
    <property type="entry name" value="ARM-type_fold"/>
</dbReference>
<dbReference type="InterPro" id="IPR016187">
    <property type="entry name" value="CTDL_fold"/>
</dbReference>
<dbReference type="InterPro" id="IPR004155">
    <property type="entry name" value="PBS_lyase_HEAT"/>
</dbReference>